<evidence type="ECO:0000313" key="2">
    <source>
        <dbReference type="Proteomes" id="UP001396334"/>
    </source>
</evidence>
<evidence type="ECO:0000313" key="1">
    <source>
        <dbReference type="EMBL" id="KAK9015300.1"/>
    </source>
</evidence>
<sequence length="204" mass="22628">MISRYSLSVNGHLLDQLGEGVTKSGGYYSKLLQEYDVIILSGSLSEKLSSTISQESVANQPLQIVIASDPNQLPPLAKEVSKTIVFADKERATEADLAQKGIEAVVLDRINLTPILEHCKRQGLCSILLDMRGHFRDLEELVREAIEQKLLQKIVVEVLPYWDEPNGGECLVALNGLVKRLEVKNLVPVISNRSVVVEGYLQHK</sequence>
<protein>
    <submittedName>
        <fullName evidence="1">Uncharacterized protein</fullName>
    </submittedName>
</protein>
<dbReference type="Gene3D" id="3.40.430.10">
    <property type="entry name" value="Dihydrofolate Reductase, subunit A"/>
    <property type="match status" value="1"/>
</dbReference>
<dbReference type="Proteomes" id="UP001396334">
    <property type="component" value="Unassembled WGS sequence"/>
</dbReference>
<proteinExistence type="predicted"/>
<comment type="caution">
    <text evidence="1">The sequence shown here is derived from an EMBL/GenBank/DDBJ whole genome shotgun (WGS) entry which is preliminary data.</text>
</comment>
<accession>A0ABR2RQS0</accession>
<gene>
    <name evidence="1" type="ORF">V6N11_006414</name>
</gene>
<dbReference type="EMBL" id="JBBPBN010000021">
    <property type="protein sequence ID" value="KAK9015300.1"/>
    <property type="molecule type" value="Genomic_DNA"/>
</dbReference>
<name>A0ABR2RQS0_9ROSI</name>
<organism evidence="1 2">
    <name type="scientific">Hibiscus sabdariffa</name>
    <name type="common">roselle</name>
    <dbReference type="NCBI Taxonomy" id="183260"/>
    <lineage>
        <taxon>Eukaryota</taxon>
        <taxon>Viridiplantae</taxon>
        <taxon>Streptophyta</taxon>
        <taxon>Embryophyta</taxon>
        <taxon>Tracheophyta</taxon>
        <taxon>Spermatophyta</taxon>
        <taxon>Magnoliopsida</taxon>
        <taxon>eudicotyledons</taxon>
        <taxon>Gunneridae</taxon>
        <taxon>Pentapetalae</taxon>
        <taxon>rosids</taxon>
        <taxon>malvids</taxon>
        <taxon>Malvales</taxon>
        <taxon>Malvaceae</taxon>
        <taxon>Malvoideae</taxon>
        <taxon>Hibiscus</taxon>
    </lineage>
</organism>
<dbReference type="InterPro" id="IPR024072">
    <property type="entry name" value="DHFR-like_dom_sf"/>
</dbReference>
<reference evidence="1 2" key="1">
    <citation type="journal article" date="2024" name="G3 (Bethesda)">
        <title>Genome assembly of Hibiscus sabdariffa L. provides insights into metabolisms of medicinal natural products.</title>
        <authorList>
            <person name="Kim T."/>
        </authorList>
    </citation>
    <scope>NUCLEOTIDE SEQUENCE [LARGE SCALE GENOMIC DNA]</scope>
    <source>
        <strain evidence="1">TK-2024</strain>
        <tissue evidence="1">Old leaves</tissue>
    </source>
</reference>
<keyword evidence="2" id="KW-1185">Reference proteome</keyword>